<evidence type="ECO:0000256" key="4">
    <source>
        <dbReference type="SAM" id="MobiDB-lite"/>
    </source>
</evidence>
<dbReference type="GO" id="GO:0045892">
    <property type="term" value="P:negative regulation of DNA-templated transcription"/>
    <property type="evidence" value="ECO:0007669"/>
    <property type="project" value="TreeGrafter"/>
</dbReference>
<comment type="caution">
    <text evidence="7">The sequence shown here is derived from an EMBL/GenBank/DDBJ whole genome shotgun (WGS) entry which is preliminary data.</text>
</comment>
<evidence type="ECO:0000256" key="3">
    <source>
        <dbReference type="ARBA" id="ARBA00023163"/>
    </source>
</evidence>
<accession>A0A161LQ03</accession>
<evidence type="ECO:0000259" key="5">
    <source>
        <dbReference type="PROSITE" id="PS51077"/>
    </source>
</evidence>
<evidence type="ECO:0000313" key="8">
    <source>
        <dbReference type="Proteomes" id="UP000077701"/>
    </source>
</evidence>
<feature type="compositionally biased region" description="Gly residues" evidence="4">
    <location>
        <begin position="68"/>
        <end position="79"/>
    </location>
</feature>
<reference evidence="7 8" key="1">
    <citation type="journal article" date="2016" name="Genome Announc.">
        <title>Draft Genome Sequence of Planomonospora sphaerica JCM9374, a Rare Actinomycete.</title>
        <authorList>
            <person name="Dohra H."/>
            <person name="Suzuki T."/>
            <person name="Inoue Y."/>
            <person name="Kodani S."/>
        </authorList>
    </citation>
    <scope>NUCLEOTIDE SEQUENCE [LARGE SCALE GENOMIC DNA]</scope>
    <source>
        <strain evidence="7 8">JCM 9374</strain>
    </source>
</reference>
<evidence type="ECO:0000313" key="7">
    <source>
        <dbReference type="EMBL" id="GAT68466.1"/>
    </source>
</evidence>
<dbReference type="PANTHER" id="PTHR30136:SF24">
    <property type="entry name" value="HTH-TYPE TRANSCRIPTIONAL REPRESSOR ALLR"/>
    <property type="match status" value="1"/>
</dbReference>
<dbReference type="InterPro" id="IPR029016">
    <property type="entry name" value="GAF-like_dom_sf"/>
</dbReference>
<reference evidence="8" key="2">
    <citation type="submission" date="2016-04" db="EMBL/GenBank/DDBJ databases">
        <title>Planomonospora sphaerica JCM9374 whole genome shotgun sequence.</title>
        <authorList>
            <person name="Suzuki T."/>
            <person name="Dohra H."/>
            <person name="Kodani S."/>
        </authorList>
    </citation>
    <scope>NUCLEOTIDE SEQUENCE [LARGE SCALE GENOMIC DNA]</scope>
    <source>
        <strain evidence="8">JCM 9374</strain>
    </source>
</reference>
<keyword evidence="1" id="KW-0805">Transcription regulation</keyword>
<feature type="domain" description="HTH iclR-type" evidence="5">
    <location>
        <begin position="83"/>
        <end position="148"/>
    </location>
</feature>
<keyword evidence="3" id="KW-0804">Transcription</keyword>
<feature type="compositionally biased region" description="Basic and acidic residues" evidence="4">
    <location>
        <begin position="38"/>
        <end position="52"/>
    </location>
</feature>
<dbReference type="Gene3D" id="3.30.450.40">
    <property type="match status" value="1"/>
</dbReference>
<dbReference type="AlphaFoldDB" id="A0A161LQ03"/>
<dbReference type="GO" id="GO:0003700">
    <property type="term" value="F:DNA-binding transcription factor activity"/>
    <property type="evidence" value="ECO:0007669"/>
    <property type="project" value="TreeGrafter"/>
</dbReference>
<evidence type="ECO:0000256" key="2">
    <source>
        <dbReference type="ARBA" id="ARBA00023125"/>
    </source>
</evidence>
<dbReference type="RefSeq" id="WP_231647454.1">
    <property type="nucleotide sequence ID" value="NZ_BDCX01000010.1"/>
</dbReference>
<dbReference type="PROSITE" id="PS51078">
    <property type="entry name" value="ICLR_ED"/>
    <property type="match status" value="1"/>
</dbReference>
<dbReference type="Proteomes" id="UP000077701">
    <property type="component" value="Unassembled WGS sequence"/>
</dbReference>
<gene>
    <name evidence="7" type="ORF">PS9374_04131</name>
</gene>
<feature type="domain" description="IclR-ED" evidence="6">
    <location>
        <begin position="149"/>
        <end position="331"/>
    </location>
</feature>
<feature type="region of interest" description="Disordered" evidence="4">
    <location>
        <begin position="1"/>
        <end position="84"/>
    </location>
</feature>
<protein>
    <submittedName>
        <fullName evidence="7">IclR family transcriptional regulator</fullName>
    </submittedName>
</protein>
<dbReference type="Gene3D" id="1.10.10.10">
    <property type="entry name" value="Winged helix-like DNA-binding domain superfamily/Winged helix DNA-binding domain"/>
    <property type="match status" value="1"/>
</dbReference>
<feature type="compositionally biased region" description="Basic and acidic residues" evidence="4">
    <location>
        <begin position="8"/>
        <end position="30"/>
    </location>
</feature>
<keyword evidence="8" id="KW-1185">Reference proteome</keyword>
<sequence>MNAPGPGRSRDHDHDHDHDHDRERERERKQMQAQSPARSREHDREREQERKQVQAQSPARDHERSPGAGPGQGRTGGGERNQSASLRRALAVLEYVRDHAGAGQGLSLSRLAEALGLSKSTVLRLTVPLLEAGLLERDRRSGAYRLGHGTLRLGQAYLSTLDLRTVAAEETRRLMLQVRETVHLVVHDPPYVVYIDKVENEATVRMASRIGSRSPLYCTAVGKAILAWQPEEAVERVVAAGLPALTRHTITDPDRLRGELARIRQRGYAVDDRENEPEVRCVAAPIFNHDDSAVSAVSVSGLTSRITAARVRDLGPMVARAALVISRKLGAPR</sequence>
<name>A0A161LQ03_9ACTN</name>
<dbReference type="Pfam" id="PF09339">
    <property type="entry name" value="HTH_IclR"/>
    <property type="match status" value="1"/>
</dbReference>
<dbReference type="InterPro" id="IPR014757">
    <property type="entry name" value="Tscrpt_reg_IclR_C"/>
</dbReference>
<keyword evidence="2" id="KW-0238">DNA-binding</keyword>
<dbReference type="Pfam" id="PF01614">
    <property type="entry name" value="IclR_C"/>
    <property type="match status" value="1"/>
</dbReference>
<dbReference type="SUPFAM" id="SSF46785">
    <property type="entry name" value="Winged helix' DNA-binding domain"/>
    <property type="match status" value="1"/>
</dbReference>
<dbReference type="InterPro" id="IPR036388">
    <property type="entry name" value="WH-like_DNA-bd_sf"/>
</dbReference>
<dbReference type="STRING" id="161355.PS9374_04131"/>
<evidence type="ECO:0000259" key="6">
    <source>
        <dbReference type="PROSITE" id="PS51078"/>
    </source>
</evidence>
<evidence type="ECO:0000256" key="1">
    <source>
        <dbReference type="ARBA" id="ARBA00023015"/>
    </source>
</evidence>
<dbReference type="PANTHER" id="PTHR30136">
    <property type="entry name" value="HELIX-TURN-HELIX TRANSCRIPTIONAL REGULATOR, ICLR FAMILY"/>
    <property type="match status" value="1"/>
</dbReference>
<organism evidence="7 8">
    <name type="scientific">Planomonospora sphaerica</name>
    <dbReference type="NCBI Taxonomy" id="161355"/>
    <lineage>
        <taxon>Bacteria</taxon>
        <taxon>Bacillati</taxon>
        <taxon>Actinomycetota</taxon>
        <taxon>Actinomycetes</taxon>
        <taxon>Streptosporangiales</taxon>
        <taxon>Streptosporangiaceae</taxon>
        <taxon>Planomonospora</taxon>
    </lineage>
</organism>
<dbReference type="InterPro" id="IPR050707">
    <property type="entry name" value="HTH_MetabolicPath_Reg"/>
</dbReference>
<dbReference type="PROSITE" id="PS51077">
    <property type="entry name" value="HTH_ICLR"/>
    <property type="match status" value="1"/>
</dbReference>
<dbReference type="SMART" id="SM00346">
    <property type="entry name" value="HTH_ICLR"/>
    <property type="match status" value="1"/>
</dbReference>
<dbReference type="InterPro" id="IPR036390">
    <property type="entry name" value="WH_DNA-bd_sf"/>
</dbReference>
<dbReference type="InterPro" id="IPR005471">
    <property type="entry name" value="Tscrpt_reg_IclR_N"/>
</dbReference>
<dbReference type="EMBL" id="BDCX01000010">
    <property type="protein sequence ID" value="GAT68466.1"/>
    <property type="molecule type" value="Genomic_DNA"/>
</dbReference>
<proteinExistence type="predicted"/>
<dbReference type="GO" id="GO:0003677">
    <property type="term" value="F:DNA binding"/>
    <property type="evidence" value="ECO:0007669"/>
    <property type="project" value="UniProtKB-KW"/>
</dbReference>
<dbReference type="SUPFAM" id="SSF55781">
    <property type="entry name" value="GAF domain-like"/>
    <property type="match status" value="1"/>
</dbReference>